<dbReference type="OrthoDB" id="3698941at2"/>
<comment type="caution">
    <text evidence="2">The sequence shown here is derived from an EMBL/GenBank/DDBJ whole genome shotgun (WGS) entry which is preliminary data.</text>
</comment>
<reference evidence="2 3" key="1">
    <citation type="submission" date="2019-03" db="EMBL/GenBank/DDBJ databases">
        <title>Draft genome sequences of novel Actinobacteria.</title>
        <authorList>
            <person name="Sahin N."/>
            <person name="Ay H."/>
            <person name="Saygin H."/>
        </authorList>
    </citation>
    <scope>NUCLEOTIDE SEQUENCE [LARGE SCALE GENOMIC DNA]</scope>
    <source>
        <strain evidence="2 3">KC712</strain>
    </source>
</reference>
<dbReference type="Pfam" id="PF13700">
    <property type="entry name" value="DUF4158"/>
    <property type="match status" value="1"/>
</dbReference>
<evidence type="ECO:0000259" key="1">
    <source>
        <dbReference type="Pfam" id="PF13700"/>
    </source>
</evidence>
<gene>
    <name evidence="2" type="ORF">E1294_36050</name>
</gene>
<keyword evidence="3" id="KW-1185">Reference proteome</keyword>
<protein>
    <submittedName>
        <fullName evidence="2">DUF4158 domain-containing protein</fullName>
    </submittedName>
</protein>
<proteinExistence type="predicted"/>
<dbReference type="AlphaFoldDB" id="A0A4R4WFD7"/>
<feature type="domain" description="DUF4158" evidence="1">
    <location>
        <begin position="63"/>
        <end position="210"/>
    </location>
</feature>
<dbReference type="EMBL" id="SMKP01000136">
    <property type="protein sequence ID" value="TDD14894.1"/>
    <property type="molecule type" value="Genomic_DNA"/>
</dbReference>
<evidence type="ECO:0000313" key="2">
    <source>
        <dbReference type="EMBL" id="TDD14894.1"/>
    </source>
</evidence>
<accession>A0A4R4WFD7</accession>
<organism evidence="2 3">
    <name type="scientific">Nonomuraea diastatica</name>
    <dbReference type="NCBI Taxonomy" id="1848329"/>
    <lineage>
        <taxon>Bacteria</taxon>
        <taxon>Bacillati</taxon>
        <taxon>Actinomycetota</taxon>
        <taxon>Actinomycetes</taxon>
        <taxon>Streptosporangiales</taxon>
        <taxon>Streptosporangiaceae</taxon>
        <taxon>Nonomuraea</taxon>
    </lineage>
</organism>
<name>A0A4R4WFD7_9ACTN</name>
<dbReference type="InterPro" id="IPR025296">
    <property type="entry name" value="DUF4158"/>
</dbReference>
<dbReference type="RefSeq" id="WP_132515459.1">
    <property type="nucleotide sequence ID" value="NZ_SMKP01000136.1"/>
</dbReference>
<sequence>MSGGTAPHTAAATIATRCRRGTRGAVNQRVIGRQTSKIPSLIFCNAEGPGADLWGMERPPLGMDELIEHWTVLSDEVGLVSAKQEGTRLAFALLLKYFTQHGRFPRGRAGFPDEVVDYVAKQTKTSVSSLGLYDWSGRTIERHRSEIRDHLGFRECSVADAYKLTDWLAVNVAHAERQPDRVREELLKQCRAERIEPPSPGRITRIVRSALHNAEQTWFHRIAARLDAVTVARVLALVAADNTTVETEDSDDELDEDEGSVLALIKAMPGNVSLDSMLTEIRKLNAIRAIELPAGLFADVAPKVLGGWRFRAAVESPSHLRRRARNAPEATVTLLAALLVEREREVTDALVDLLIATVHRVGARAERKVTEELINAFKRVSGKENLLFTIADASLAAPDGTVREVVFPAVRGGEQTLRELVHEFKTKGTVYRRTVQTTLKASYTNHYRRGLIELLEVLEFRSNNTAHQPVIDALKLVKRYAKAGNTTYYPLGETTPEHKGTLKDWADLVYRADTRGAGGWRGLTPLFWLHVRPYGEVRLDVNARLSIGAIGALGAG</sequence>
<dbReference type="Proteomes" id="UP000294543">
    <property type="component" value="Unassembled WGS sequence"/>
</dbReference>
<evidence type="ECO:0000313" key="3">
    <source>
        <dbReference type="Proteomes" id="UP000294543"/>
    </source>
</evidence>